<evidence type="ECO:0000313" key="6">
    <source>
        <dbReference type="Proteomes" id="UP000260655"/>
    </source>
</evidence>
<dbReference type="Gene3D" id="3.20.20.300">
    <property type="entry name" value="Glycoside hydrolase, family 3, N-terminal domain"/>
    <property type="match status" value="1"/>
</dbReference>
<evidence type="ECO:0000313" key="5">
    <source>
        <dbReference type="EMBL" id="RGJ22888.1"/>
    </source>
</evidence>
<evidence type="ECO:0000256" key="3">
    <source>
        <dbReference type="SAM" id="Phobius"/>
    </source>
</evidence>
<accession>A0A3E4GPB3</accession>
<dbReference type="SUPFAM" id="SSF51445">
    <property type="entry name" value="(Trans)glycosidases"/>
    <property type="match status" value="1"/>
</dbReference>
<dbReference type="InterPro" id="IPR001764">
    <property type="entry name" value="Glyco_hydro_3_N"/>
</dbReference>
<organism evidence="5 6">
    <name type="scientific">Coprococcus comes</name>
    <dbReference type="NCBI Taxonomy" id="410072"/>
    <lineage>
        <taxon>Bacteria</taxon>
        <taxon>Bacillati</taxon>
        <taxon>Bacillota</taxon>
        <taxon>Clostridia</taxon>
        <taxon>Lachnospirales</taxon>
        <taxon>Lachnospiraceae</taxon>
        <taxon>Coprococcus</taxon>
    </lineage>
</organism>
<dbReference type="InterPro" id="IPR013783">
    <property type="entry name" value="Ig-like_fold"/>
</dbReference>
<dbReference type="InterPro" id="IPR026891">
    <property type="entry name" value="Fn3-like"/>
</dbReference>
<dbReference type="InterPro" id="IPR017853">
    <property type="entry name" value="GH"/>
</dbReference>
<dbReference type="Gene3D" id="3.40.50.1700">
    <property type="entry name" value="Glycoside hydrolase family 3 C-terminal domain"/>
    <property type="match status" value="1"/>
</dbReference>
<dbReference type="InterPro" id="IPR036881">
    <property type="entry name" value="Glyco_hydro_3_C_sf"/>
</dbReference>
<dbReference type="AlphaFoldDB" id="A0A3E4GPB3"/>
<dbReference type="Pfam" id="PF00933">
    <property type="entry name" value="Glyco_hydro_3"/>
    <property type="match status" value="1"/>
</dbReference>
<evidence type="ECO:0000256" key="1">
    <source>
        <dbReference type="ARBA" id="ARBA00005336"/>
    </source>
</evidence>
<dbReference type="GO" id="GO:0005975">
    <property type="term" value="P:carbohydrate metabolic process"/>
    <property type="evidence" value="ECO:0007669"/>
    <property type="project" value="InterPro"/>
</dbReference>
<feature type="transmembrane region" description="Helical" evidence="3">
    <location>
        <begin position="20"/>
        <end position="41"/>
    </location>
</feature>
<keyword evidence="3" id="KW-0812">Transmembrane</keyword>
<keyword evidence="3" id="KW-1133">Transmembrane helix</keyword>
<feature type="transmembrane region" description="Helical" evidence="3">
    <location>
        <begin position="890"/>
        <end position="907"/>
    </location>
</feature>
<dbReference type="Proteomes" id="UP000260655">
    <property type="component" value="Unassembled WGS sequence"/>
</dbReference>
<dbReference type="PANTHER" id="PTHR42715">
    <property type="entry name" value="BETA-GLUCOSIDASE"/>
    <property type="match status" value="1"/>
</dbReference>
<gene>
    <name evidence="5" type="ORF">DXD67_09555</name>
</gene>
<dbReference type="SUPFAM" id="SSF52279">
    <property type="entry name" value="Beta-D-glucan exohydrolase, C-terminal domain"/>
    <property type="match status" value="1"/>
</dbReference>
<proteinExistence type="inferred from homology"/>
<dbReference type="InterPro" id="IPR050288">
    <property type="entry name" value="Cellulose_deg_GH3"/>
</dbReference>
<dbReference type="InterPro" id="IPR036962">
    <property type="entry name" value="Glyco_hydro_3_N_sf"/>
</dbReference>
<dbReference type="InterPro" id="IPR002772">
    <property type="entry name" value="Glyco_hydro_3_C"/>
</dbReference>
<reference evidence="5 6" key="1">
    <citation type="submission" date="2018-08" db="EMBL/GenBank/DDBJ databases">
        <title>A genome reference for cultivated species of the human gut microbiota.</title>
        <authorList>
            <person name="Zou Y."/>
            <person name="Xue W."/>
            <person name="Luo G."/>
        </authorList>
    </citation>
    <scope>NUCLEOTIDE SEQUENCE [LARGE SCALE GENOMIC DNA]</scope>
    <source>
        <strain evidence="5 6">TM07-19</strain>
    </source>
</reference>
<evidence type="ECO:0000256" key="2">
    <source>
        <dbReference type="ARBA" id="ARBA00022801"/>
    </source>
</evidence>
<comment type="caution">
    <text evidence="5">The sequence shown here is derived from an EMBL/GenBank/DDBJ whole genome shotgun (WGS) entry which is preliminary data.</text>
</comment>
<keyword evidence="3" id="KW-0472">Membrane</keyword>
<feature type="domain" description="Fibronectin type III-like" evidence="4">
    <location>
        <begin position="406"/>
        <end position="484"/>
    </location>
</feature>
<comment type="similarity">
    <text evidence="1">Belongs to the glycosyl hydrolase 3 family.</text>
</comment>
<dbReference type="Pfam" id="PF01915">
    <property type="entry name" value="Glyco_hydro_3_C"/>
    <property type="match status" value="1"/>
</dbReference>
<sequence>MEERKLMKEKKIRRPSRIAFCFVSFLLIIFMVLNVVITNVVSPYFGFIQNFLTEAPKSNEAKEATAASAEVTKTIEEEGIVLLKNNGSLPLKDEKINVFGNGAANFTFGGTGSGSGDTSANVSIYDGLKNAGFQVNEDLEQFTAEKSIAREDKGMVGNDFAINEIPVKDYSDELLKDAKEFSDTAVVVISRSGGEGDDCPMSMEDYGGDADKHYLELQNDEIEMLQMVEDNFKNVVVLLNSPNAMELGFLEDEAIDAALWVGLPGSVGCNAIGEVLSGVVNPSGRTTDIFAYEVESAPSYYNFGGYDYTNVKYANASMFAGTGTAATGDNPYHYVEYVEGIYVGYRYYETAAADGYINYDETVQYPFGYGLSYTDFSEEITDFKADGKTVSVDVKVTNTGDVAGKDVVELYYSAPYNKGGIEKSQVILGGFTKTDSLEPGKSQTVTVSWNYEDMASYDYSGIKADGGAYVLEAGEYQINLQKDSHNVIDSRKMKVDRDYIYNEANDGARSSDEIAATNQFDDVSFGDNLTYVSRADWEGTMPKERAVQSKEATKEQVAALENGTQFDIDDDVDNIVVKNHGLKLKDMKGLDYDDPKWDELMEQVSVKEMKLLIGNGGWETMPVKSVGKQFMTECDGPNGINNLMANKFSGVNGNNFTGQCVLGQTWNTSLATTMGESIGQECVEYNIAGLYGPAMNIHRSPFSGRNYEYYSEDGFFSGKMAAAEVIGIQSKGVNCYNKHFAVNDQETNRDAGGLVTWVNEQAMREIYLKGFEVAVKEGEAMGIMSSFNRIGTVPTAESYPLLTTVLRNEWGFKGCVITDCVMACTTEDVNQSLLAGNDLQLTVLGQLKILTDTPVQKQALRRATKNIFYMIVNGDSLNYISTSMPTIEKVLIVVDIIIAALFVLYYVKRHKKMTKWKASQKQKEEVEK</sequence>
<evidence type="ECO:0000259" key="4">
    <source>
        <dbReference type="SMART" id="SM01217"/>
    </source>
</evidence>
<name>A0A3E4GPB3_9FIRM</name>
<protein>
    <submittedName>
        <fullName evidence="5">Beta-glucosidase</fullName>
    </submittedName>
</protein>
<dbReference type="SMART" id="SM01217">
    <property type="entry name" value="Fn3_like"/>
    <property type="match status" value="1"/>
</dbReference>
<keyword evidence="2" id="KW-0378">Hydrolase</keyword>
<dbReference type="Pfam" id="PF14310">
    <property type="entry name" value="Fn3-like"/>
    <property type="match status" value="1"/>
</dbReference>
<dbReference type="Gene3D" id="2.60.40.10">
    <property type="entry name" value="Immunoglobulins"/>
    <property type="match status" value="1"/>
</dbReference>
<dbReference type="PRINTS" id="PR00133">
    <property type="entry name" value="GLHYDRLASE3"/>
</dbReference>
<dbReference type="GO" id="GO:0004553">
    <property type="term" value="F:hydrolase activity, hydrolyzing O-glycosyl compounds"/>
    <property type="evidence" value="ECO:0007669"/>
    <property type="project" value="InterPro"/>
</dbReference>
<dbReference type="EMBL" id="QSOV01000009">
    <property type="protein sequence ID" value="RGJ22888.1"/>
    <property type="molecule type" value="Genomic_DNA"/>
</dbReference>
<dbReference type="PANTHER" id="PTHR42715:SF10">
    <property type="entry name" value="BETA-GLUCOSIDASE"/>
    <property type="match status" value="1"/>
</dbReference>